<evidence type="ECO:0000256" key="1">
    <source>
        <dbReference type="ARBA" id="ARBA00022441"/>
    </source>
</evidence>
<keyword evidence="1" id="KW-0880">Kelch repeat</keyword>
<dbReference type="Gene3D" id="1.25.40.420">
    <property type="match status" value="1"/>
</dbReference>
<proteinExistence type="predicted"/>
<keyword evidence="5" id="KW-1185">Reference proteome</keyword>
<dbReference type="SUPFAM" id="SSF54695">
    <property type="entry name" value="POZ domain"/>
    <property type="match status" value="1"/>
</dbReference>
<feature type="domain" description="BACK" evidence="3">
    <location>
        <begin position="116"/>
        <end position="209"/>
    </location>
</feature>
<dbReference type="InterPro" id="IPR011333">
    <property type="entry name" value="SKP1/BTB/POZ_sf"/>
</dbReference>
<dbReference type="CDD" id="cd18186">
    <property type="entry name" value="BTB_POZ_ZBTB_KLHL-like"/>
    <property type="match status" value="1"/>
</dbReference>
<evidence type="ECO:0000259" key="3">
    <source>
        <dbReference type="SMART" id="SM00875"/>
    </source>
</evidence>
<dbReference type="Proteomes" id="UP000015104">
    <property type="component" value="Unassembled WGS sequence"/>
</dbReference>
<dbReference type="EnsemblMetazoa" id="tetur02g14941.1">
    <property type="protein sequence ID" value="tetur02g14941.1"/>
    <property type="gene ID" value="tetur02g14941"/>
</dbReference>
<sequence>MDSLDTDDQLTIVNRSTEHRISKNLIRRIPYFEKMLSHECLESKENKVELDFDEKAFKWLLNWIEFGDILIEMDYMINLCNVADYFGIKDHLMQDCSRYFFANFSSEHLPVVIPQVTSTSKSLNSGAINSFICRHFFKIVNTTYWCEYPFETIEYICALDLMVHSEYQVFKAIQKWVKFKVSSRKYHLKGLLKFVRWCHLKDKDLSKIKENVLIKSHVVAPEICSTEKTNCKCSIDRTKQGCFVTIEELVNKNLRVKVLDDLLPLINQVIQSDESMPLHLLHGKHVSDISFDSGRKMIRIDCKQNNYRLFDHSASKSHCLKMIRCISEEQQRFKEKLEFNKLLLTSKQANDDRVILIDKITKDVFCFNASTERWKSIGRIIDCKSKSAEYQKESCALKTFTFGFVSMDSINFCLKRKFI</sequence>
<reference evidence="5" key="1">
    <citation type="submission" date="2011-08" db="EMBL/GenBank/DDBJ databases">
        <authorList>
            <person name="Rombauts S."/>
        </authorList>
    </citation>
    <scope>NUCLEOTIDE SEQUENCE</scope>
    <source>
        <strain evidence="5">London</strain>
    </source>
</reference>
<dbReference type="STRING" id="32264.T1JYA0"/>
<dbReference type="Pfam" id="PF07707">
    <property type="entry name" value="BACK"/>
    <property type="match status" value="1"/>
</dbReference>
<name>T1JYA0_TETUR</name>
<organism evidence="4 5">
    <name type="scientific">Tetranychus urticae</name>
    <name type="common">Two-spotted spider mite</name>
    <dbReference type="NCBI Taxonomy" id="32264"/>
    <lineage>
        <taxon>Eukaryota</taxon>
        <taxon>Metazoa</taxon>
        <taxon>Ecdysozoa</taxon>
        <taxon>Arthropoda</taxon>
        <taxon>Chelicerata</taxon>
        <taxon>Arachnida</taxon>
        <taxon>Acari</taxon>
        <taxon>Acariformes</taxon>
        <taxon>Trombidiformes</taxon>
        <taxon>Prostigmata</taxon>
        <taxon>Eleutherengona</taxon>
        <taxon>Raphignathae</taxon>
        <taxon>Tetranychoidea</taxon>
        <taxon>Tetranychidae</taxon>
        <taxon>Tetranychus</taxon>
    </lineage>
</organism>
<evidence type="ECO:0000313" key="5">
    <source>
        <dbReference type="Proteomes" id="UP000015104"/>
    </source>
</evidence>
<evidence type="ECO:0000313" key="4">
    <source>
        <dbReference type="EnsemblMetazoa" id="tetur02g14941.1"/>
    </source>
</evidence>
<dbReference type="PANTHER" id="PTHR24412">
    <property type="entry name" value="KELCH PROTEIN"/>
    <property type="match status" value="1"/>
</dbReference>
<dbReference type="PANTHER" id="PTHR24412:SF489">
    <property type="entry name" value="RING FINGER DOMAIN AND KELCH REPEAT-CONTAINING PROTEIN DDB_G0271372"/>
    <property type="match status" value="1"/>
</dbReference>
<dbReference type="AlphaFoldDB" id="T1JYA0"/>
<dbReference type="Gene3D" id="3.30.710.10">
    <property type="entry name" value="Potassium Channel Kv1.1, Chain A"/>
    <property type="match status" value="1"/>
</dbReference>
<keyword evidence="2" id="KW-0677">Repeat</keyword>
<dbReference type="HOGENOM" id="CLU_020442_0_0_1"/>
<reference evidence="4" key="2">
    <citation type="submission" date="2015-06" db="UniProtKB">
        <authorList>
            <consortium name="EnsemblMetazoa"/>
        </authorList>
    </citation>
    <scope>IDENTIFICATION</scope>
</reference>
<accession>T1JYA0</accession>
<dbReference type="SMART" id="SM00875">
    <property type="entry name" value="BACK"/>
    <property type="match status" value="1"/>
</dbReference>
<evidence type="ECO:0000256" key="2">
    <source>
        <dbReference type="ARBA" id="ARBA00022737"/>
    </source>
</evidence>
<protein>
    <recommendedName>
        <fullName evidence="3">BACK domain-containing protein</fullName>
    </recommendedName>
</protein>
<dbReference type="EMBL" id="CAEY01000829">
    <property type="status" value="NOT_ANNOTATED_CDS"/>
    <property type="molecule type" value="Genomic_DNA"/>
</dbReference>
<dbReference type="InterPro" id="IPR011705">
    <property type="entry name" value="BACK"/>
</dbReference>